<dbReference type="RefSeq" id="XP_005833062.1">
    <property type="nucleotide sequence ID" value="XM_005833005.1"/>
</dbReference>
<gene>
    <name evidence="2" type="ORF">GUITHDRAFT_108118</name>
</gene>
<keyword evidence="4" id="KW-1185">Reference proteome</keyword>
<proteinExistence type="predicted"/>
<feature type="compositionally biased region" description="Polar residues" evidence="1">
    <location>
        <begin position="244"/>
        <end position="256"/>
    </location>
</feature>
<feature type="compositionally biased region" description="Low complexity" evidence="1">
    <location>
        <begin position="328"/>
        <end position="337"/>
    </location>
</feature>
<sequence length="368" mass="41652">MRGKVARRKEQEKRQWRCSCRVLRLLNWTPNTHAEGLQPSTIPLLPLHQIGLGEVHIPSRQAEACPRNRPDLTDSSQTMELCQGVLGKVEQGQGSGVRSARGSRRSVDSVGSAKKRHERIASKYNFFSTKARDIKSIFGTMTYSLLLVPHDALSNQSDLHLCMRWMKPCCREIVKSSERISHDQQEDSKSRNPNTGETPRKRLVMRQHSGESLEWKMGADDKRKGDPIAPRRSYPHVPKISLKDGSSSRMSQTSDGELQHSLLRGRETVMKIPRPSPRRSPPSEENQAALTPTHGGSKRSLRRTGSRTPRPLIRDHRGPQIDEIAFKESTSSSSPRSARAEIEAAAERKLKQMLTILERNWEESRRAD</sequence>
<feature type="region of interest" description="Disordered" evidence="1">
    <location>
        <begin position="93"/>
        <end position="114"/>
    </location>
</feature>
<dbReference type="AlphaFoldDB" id="L1JCM9"/>
<feature type="compositionally biased region" description="Basic and acidic residues" evidence="1">
    <location>
        <begin position="312"/>
        <end position="326"/>
    </location>
</feature>
<reference evidence="4" key="2">
    <citation type="submission" date="2012-11" db="EMBL/GenBank/DDBJ databases">
        <authorList>
            <person name="Kuo A."/>
            <person name="Curtis B.A."/>
            <person name="Tanifuji G."/>
            <person name="Burki F."/>
            <person name="Gruber A."/>
            <person name="Irimia M."/>
            <person name="Maruyama S."/>
            <person name="Arias M.C."/>
            <person name="Ball S.G."/>
            <person name="Gile G.H."/>
            <person name="Hirakawa Y."/>
            <person name="Hopkins J.F."/>
            <person name="Rensing S.A."/>
            <person name="Schmutz J."/>
            <person name="Symeonidi A."/>
            <person name="Elias M."/>
            <person name="Eveleigh R.J."/>
            <person name="Herman E.K."/>
            <person name="Klute M.J."/>
            <person name="Nakayama T."/>
            <person name="Obornik M."/>
            <person name="Reyes-Prieto A."/>
            <person name="Armbrust E.V."/>
            <person name="Aves S.J."/>
            <person name="Beiko R.G."/>
            <person name="Coutinho P."/>
            <person name="Dacks J.B."/>
            <person name="Durnford D.G."/>
            <person name="Fast N.M."/>
            <person name="Green B.R."/>
            <person name="Grisdale C."/>
            <person name="Hempe F."/>
            <person name="Henrissat B."/>
            <person name="Hoppner M.P."/>
            <person name="Ishida K.-I."/>
            <person name="Kim E."/>
            <person name="Koreny L."/>
            <person name="Kroth P.G."/>
            <person name="Liu Y."/>
            <person name="Malik S.-B."/>
            <person name="Maier U.G."/>
            <person name="McRose D."/>
            <person name="Mock T."/>
            <person name="Neilson J.A."/>
            <person name="Onodera N.T."/>
            <person name="Poole A.M."/>
            <person name="Pritham E.J."/>
            <person name="Richards T.A."/>
            <person name="Rocap G."/>
            <person name="Roy S.W."/>
            <person name="Sarai C."/>
            <person name="Schaack S."/>
            <person name="Shirato S."/>
            <person name="Slamovits C.H."/>
            <person name="Spencer D.F."/>
            <person name="Suzuki S."/>
            <person name="Worden A.Z."/>
            <person name="Zauner S."/>
            <person name="Barry K."/>
            <person name="Bell C."/>
            <person name="Bharti A.K."/>
            <person name="Crow J.A."/>
            <person name="Grimwood J."/>
            <person name="Kramer R."/>
            <person name="Lindquist E."/>
            <person name="Lucas S."/>
            <person name="Salamov A."/>
            <person name="McFadden G.I."/>
            <person name="Lane C.E."/>
            <person name="Keeling P.J."/>
            <person name="Gray M.W."/>
            <person name="Grigoriev I.V."/>
            <person name="Archibald J.M."/>
        </authorList>
    </citation>
    <scope>NUCLEOTIDE SEQUENCE</scope>
    <source>
        <strain evidence="4">CCMP2712</strain>
    </source>
</reference>
<dbReference type="Proteomes" id="UP000011087">
    <property type="component" value="Unassembled WGS sequence"/>
</dbReference>
<dbReference type="HOGENOM" id="CLU_753246_0_0_1"/>
<dbReference type="KEGG" id="gtt:GUITHDRAFT_108118"/>
<evidence type="ECO:0000256" key="1">
    <source>
        <dbReference type="SAM" id="MobiDB-lite"/>
    </source>
</evidence>
<dbReference type="PaxDb" id="55529-EKX46082"/>
<dbReference type="EnsemblProtists" id="EKX46082">
    <property type="protein sequence ID" value="EKX46082"/>
    <property type="gene ID" value="GUITHDRAFT_108118"/>
</dbReference>
<feature type="compositionally biased region" description="Basic and acidic residues" evidence="1">
    <location>
        <begin position="177"/>
        <end position="190"/>
    </location>
</feature>
<feature type="compositionally biased region" description="Basic residues" evidence="1">
    <location>
        <begin position="296"/>
        <end position="305"/>
    </location>
</feature>
<protein>
    <submittedName>
        <fullName evidence="2 3">Uncharacterized protein</fullName>
    </submittedName>
</protein>
<reference evidence="3" key="3">
    <citation type="submission" date="2015-06" db="UniProtKB">
        <authorList>
            <consortium name="EnsemblProtists"/>
        </authorList>
    </citation>
    <scope>IDENTIFICATION</scope>
</reference>
<evidence type="ECO:0000313" key="4">
    <source>
        <dbReference type="Proteomes" id="UP000011087"/>
    </source>
</evidence>
<dbReference type="GeneID" id="17302777"/>
<name>L1JCM9_GUITC</name>
<evidence type="ECO:0000313" key="3">
    <source>
        <dbReference type="EnsemblProtists" id="EKX46082"/>
    </source>
</evidence>
<organism evidence="2">
    <name type="scientific">Guillardia theta (strain CCMP2712)</name>
    <name type="common">Cryptophyte</name>
    <dbReference type="NCBI Taxonomy" id="905079"/>
    <lineage>
        <taxon>Eukaryota</taxon>
        <taxon>Cryptophyceae</taxon>
        <taxon>Pyrenomonadales</taxon>
        <taxon>Geminigeraceae</taxon>
        <taxon>Guillardia</taxon>
    </lineage>
</organism>
<dbReference type="EMBL" id="JH992996">
    <property type="protein sequence ID" value="EKX46082.1"/>
    <property type="molecule type" value="Genomic_DNA"/>
</dbReference>
<accession>L1JCM9</accession>
<feature type="region of interest" description="Disordered" evidence="1">
    <location>
        <begin position="177"/>
        <end position="342"/>
    </location>
</feature>
<evidence type="ECO:0000313" key="2">
    <source>
        <dbReference type="EMBL" id="EKX46082.1"/>
    </source>
</evidence>
<reference evidence="2 4" key="1">
    <citation type="journal article" date="2012" name="Nature">
        <title>Algal genomes reveal evolutionary mosaicism and the fate of nucleomorphs.</title>
        <authorList>
            <consortium name="DOE Joint Genome Institute"/>
            <person name="Curtis B.A."/>
            <person name="Tanifuji G."/>
            <person name="Burki F."/>
            <person name="Gruber A."/>
            <person name="Irimia M."/>
            <person name="Maruyama S."/>
            <person name="Arias M.C."/>
            <person name="Ball S.G."/>
            <person name="Gile G.H."/>
            <person name="Hirakawa Y."/>
            <person name="Hopkins J.F."/>
            <person name="Kuo A."/>
            <person name="Rensing S.A."/>
            <person name="Schmutz J."/>
            <person name="Symeonidi A."/>
            <person name="Elias M."/>
            <person name="Eveleigh R.J."/>
            <person name="Herman E.K."/>
            <person name="Klute M.J."/>
            <person name="Nakayama T."/>
            <person name="Obornik M."/>
            <person name="Reyes-Prieto A."/>
            <person name="Armbrust E.V."/>
            <person name="Aves S.J."/>
            <person name="Beiko R.G."/>
            <person name="Coutinho P."/>
            <person name="Dacks J.B."/>
            <person name="Durnford D.G."/>
            <person name="Fast N.M."/>
            <person name="Green B.R."/>
            <person name="Grisdale C.J."/>
            <person name="Hempel F."/>
            <person name="Henrissat B."/>
            <person name="Hoppner M.P."/>
            <person name="Ishida K."/>
            <person name="Kim E."/>
            <person name="Koreny L."/>
            <person name="Kroth P.G."/>
            <person name="Liu Y."/>
            <person name="Malik S.B."/>
            <person name="Maier U.G."/>
            <person name="McRose D."/>
            <person name="Mock T."/>
            <person name="Neilson J.A."/>
            <person name="Onodera N.T."/>
            <person name="Poole A.M."/>
            <person name="Pritham E.J."/>
            <person name="Richards T.A."/>
            <person name="Rocap G."/>
            <person name="Roy S.W."/>
            <person name="Sarai C."/>
            <person name="Schaack S."/>
            <person name="Shirato S."/>
            <person name="Slamovits C.H."/>
            <person name="Spencer D.F."/>
            <person name="Suzuki S."/>
            <person name="Worden A.Z."/>
            <person name="Zauner S."/>
            <person name="Barry K."/>
            <person name="Bell C."/>
            <person name="Bharti A.K."/>
            <person name="Crow J.A."/>
            <person name="Grimwood J."/>
            <person name="Kramer R."/>
            <person name="Lindquist E."/>
            <person name="Lucas S."/>
            <person name="Salamov A."/>
            <person name="McFadden G.I."/>
            <person name="Lane C.E."/>
            <person name="Keeling P.J."/>
            <person name="Gray M.W."/>
            <person name="Grigoriev I.V."/>
            <person name="Archibald J.M."/>
        </authorList>
    </citation>
    <scope>NUCLEOTIDE SEQUENCE</scope>
    <source>
        <strain evidence="2 4">CCMP2712</strain>
    </source>
</reference>
<feature type="compositionally biased region" description="Basic and acidic residues" evidence="1">
    <location>
        <begin position="208"/>
        <end position="226"/>
    </location>
</feature>